<reference evidence="2" key="2">
    <citation type="submission" date="2016-09" db="EMBL/GenBank/DDBJ databases">
        <authorList>
            <person name="Capua I."/>
            <person name="De Benedictis P."/>
            <person name="Joannis T."/>
            <person name="Lombin L.H."/>
            <person name="Cattoli G."/>
        </authorList>
    </citation>
    <scope>NUCLEOTIDE SEQUENCE [LARGE SCALE GENOMIC DNA]</scope>
</reference>
<protein>
    <submittedName>
        <fullName evidence="1">BQ2448_5075 protein</fullName>
    </submittedName>
    <submittedName>
        <fullName evidence="2">BQ2448_5079 protein</fullName>
    </submittedName>
</protein>
<dbReference type="Proteomes" id="UP000198372">
    <property type="component" value="Unassembled WGS sequence"/>
</dbReference>
<evidence type="ECO:0000313" key="1">
    <source>
        <dbReference type="EMBL" id="SCV67464.1"/>
    </source>
</evidence>
<gene>
    <name evidence="1" type="ORF">BQ2448_5075</name>
    <name evidence="2" type="ORF">BQ2448_5079</name>
</gene>
<keyword evidence="3" id="KW-1185">Reference proteome</keyword>
<dbReference type="AlphaFoldDB" id="A0A238F8H8"/>
<evidence type="ECO:0000313" key="3">
    <source>
        <dbReference type="Proteomes" id="UP000198372"/>
    </source>
</evidence>
<evidence type="ECO:0000313" key="2">
    <source>
        <dbReference type="EMBL" id="SCV67468.1"/>
    </source>
</evidence>
<dbReference type="EMBL" id="FMSP01000002">
    <property type="protein sequence ID" value="SCV67468.1"/>
    <property type="molecule type" value="Genomic_DNA"/>
</dbReference>
<organism evidence="2 3">
    <name type="scientific">Microbotryum intermedium</name>
    <dbReference type="NCBI Taxonomy" id="269621"/>
    <lineage>
        <taxon>Eukaryota</taxon>
        <taxon>Fungi</taxon>
        <taxon>Dikarya</taxon>
        <taxon>Basidiomycota</taxon>
        <taxon>Pucciniomycotina</taxon>
        <taxon>Microbotryomycetes</taxon>
        <taxon>Microbotryales</taxon>
        <taxon>Microbotryaceae</taxon>
        <taxon>Microbotryum</taxon>
    </lineage>
</organism>
<accession>A0A238F8H8</accession>
<name>A0A238F8H8_9BASI</name>
<dbReference type="STRING" id="269621.A0A238F8H8"/>
<reference evidence="3" key="1">
    <citation type="submission" date="2016-09" db="EMBL/GenBank/DDBJ databases">
        <authorList>
            <person name="Jeantristanb JTB J.-T."/>
            <person name="Ricardo R."/>
        </authorList>
    </citation>
    <scope>NUCLEOTIDE SEQUENCE [LARGE SCALE GENOMIC DNA]</scope>
</reference>
<sequence length="99" mass="10228">MVASLSVLNTNSTDQYDCAEAIYASNMTMGAFDPVAGNCFAANATAPILSSITDVDGASVFVIETCATNQASVPTDQGNTCYDLTLDDQSCQVNGQPCS</sequence>
<dbReference type="EMBL" id="FMSP01000002">
    <property type="protein sequence ID" value="SCV67464.1"/>
    <property type="molecule type" value="Genomic_DNA"/>
</dbReference>
<proteinExistence type="predicted"/>